<proteinExistence type="predicted"/>
<dbReference type="EMBL" id="CAADRP010001674">
    <property type="protein sequence ID" value="VFU47718.1"/>
    <property type="molecule type" value="Genomic_DNA"/>
</dbReference>
<organism evidence="1">
    <name type="scientific">Salix viminalis</name>
    <name type="common">Common osier</name>
    <name type="synonym">Basket willow</name>
    <dbReference type="NCBI Taxonomy" id="40686"/>
    <lineage>
        <taxon>Eukaryota</taxon>
        <taxon>Viridiplantae</taxon>
        <taxon>Streptophyta</taxon>
        <taxon>Embryophyta</taxon>
        <taxon>Tracheophyta</taxon>
        <taxon>Spermatophyta</taxon>
        <taxon>Magnoliopsida</taxon>
        <taxon>eudicotyledons</taxon>
        <taxon>Gunneridae</taxon>
        <taxon>Pentapetalae</taxon>
        <taxon>rosids</taxon>
        <taxon>fabids</taxon>
        <taxon>Malpighiales</taxon>
        <taxon>Salicaceae</taxon>
        <taxon>Saliceae</taxon>
        <taxon>Salix</taxon>
    </lineage>
</organism>
<accession>A0A6N2M2J5</accession>
<sequence length="95" mass="11172">MCFIEFCKPLAEGTCLTAEDLSKKDLIKLKINFHFRCFSSFLTLHNCLLEREFEKPHFSLVTFSVRIKRVKPQFFLTLRHVSSRTIFVQTGQQIS</sequence>
<evidence type="ECO:0000313" key="1">
    <source>
        <dbReference type="EMBL" id="VFU47718.1"/>
    </source>
</evidence>
<dbReference type="AlphaFoldDB" id="A0A6N2M2J5"/>
<reference evidence="1" key="1">
    <citation type="submission" date="2019-03" db="EMBL/GenBank/DDBJ databases">
        <authorList>
            <person name="Mank J."/>
            <person name="Almeida P."/>
        </authorList>
    </citation>
    <scope>NUCLEOTIDE SEQUENCE</scope>
    <source>
        <strain evidence="1">78183</strain>
    </source>
</reference>
<gene>
    <name evidence="1" type="ORF">SVIM_LOCUS307713</name>
</gene>
<protein>
    <submittedName>
        <fullName evidence="1">Uncharacterized protein</fullName>
    </submittedName>
</protein>
<name>A0A6N2M2J5_SALVM</name>